<keyword evidence="3" id="KW-0862">Zinc</keyword>
<keyword evidence="7" id="KW-1185">Reference proteome</keyword>
<dbReference type="GO" id="GO:0008270">
    <property type="term" value="F:zinc ion binding"/>
    <property type="evidence" value="ECO:0007669"/>
    <property type="project" value="UniProtKB-KW"/>
</dbReference>
<sequence>MCDVFNGKINKGMEKPVIGCLEYIREYLMKRVCNVMKEMKNAKGPLSPTTTNILAARKQLLHNTLLSGMGETSIKSQELCGISMWWMFRNQTCTCRKWELIRIPCRHAIATLNEMSKDLEAELDIYKWVHKVYFLETWKNLIHLRLIQLRGDPCGPKWNVPQS</sequence>
<dbReference type="SMART" id="SM00575">
    <property type="entry name" value="ZnF_PMZ"/>
    <property type="match status" value="1"/>
</dbReference>
<feature type="domain" description="SWIM-type" evidence="5">
    <location>
        <begin position="82"/>
        <end position="116"/>
    </location>
</feature>
<evidence type="ECO:0000256" key="4">
    <source>
        <dbReference type="PROSITE-ProRule" id="PRU00325"/>
    </source>
</evidence>
<dbReference type="PROSITE" id="PS50966">
    <property type="entry name" value="ZF_SWIM"/>
    <property type="match status" value="1"/>
</dbReference>
<accession>A0A9R1WIS7</accession>
<evidence type="ECO:0000256" key="2">
    <source>
        <dbReference type="ARBA" id="ARBA00022771"/>
    </source>
</evidence>
<evidence type="ECO:0000256" key="3">
    <source>
        <dbReference type="ARBA" id="ARBA00022833"/>
    </source>
</evidence>
<proteinExistence type="predicted"/>
<keyword evidence="2 4" id="KW-0863">Zinc-finger</keyword>
<dbReference type="Pfam" id="PF04434">
    <property type="entry name" value="SWIM"/>
    <property type="match status" value="1"/>
</dbReference>
<protein>
    <recommendedName>
        <fullName evidence="5">SWIM-type domain-containing protein</fullName>
    </recommendedName>
</protein>
<keyword evidence="1" id="KW-0479">Metal-binding</keyword>
<reference evidence="6 7" key="1">
    <citation type="journal article" date="2017" name="Nat. Commun.">
        <title>Genome assembly with in vitro proximity ligation data and whole-genome triplication in lettuce.</title>
        <authorList>
            <person name="Reyes-Chin-Wo S."/>
            <person name="Wang Z."/>
            <person name="Yang X."/>
            <person name="Kozik A."/>
            <person name="Arikit S."/>
            <person name="Song C."/>
            <person name="Xia L."/>
            <person name="Froenicke L."/>
            <person name="Lavelle D.O."/>
            <person name="Truco M.J."/>
            <person name="Xia R."/>
            <person name="Zhu S."/>
            <person name="Xu C."/>
            <person name="Xu H."/>
            <person name="Xu X."/>
            <person name="Cox K."/>
            <person name="Korf I."/>
            <person name="Meyers B.C."/>
            <person name="Michelmore R.W."/>
        </authorList>
    </citation>
    <scope>NUCLEOTIDE SEQUENCE [LARGE SCALE GENOMIC DNA]</scope>
    <source>
        <strain evidence="7">cv. Salinas</strain>
        <tissue evidence="6">Seedlings</tissue>
    </source>
</reference>
<dbReference type="Proteomes" id="UP000235145">
    <property type="component" value="Unassembled WGS sequence"/>
</dbReference>
<name>A0A9R1WIS7_LACSA</name>
<organism evidence="6 7">
    <name type="scientific">Lactuca sativa</name>
    <name type="common">Garden lettuce</name>
    <dbReference type="NCBI Taxonomy" id="4236"/>
    <lineage>
        <taxon>Eukaryota</taxon>
        <taxon>Viridiplantae</taxon>
        <taxon>Streptophyta</taxon>
        <taxon>Embryophyta</taxon>
        <taxon>Tracheophyta</taxon>
        <taxon>Spermatophyta</taxon>
        <taxon>Magnoliopsida</taxon>
        <taxon>eudicotyledons</taxon>
        <taxon>Gunneridae</taxon>
        <taxon>Pentapetalae</taxon>
        <taxon>asterids</taxon>
        <taxon>campanulids</taxon>
        <taxon>Asterales</taxon>
        <taxon>Asteraceae</taxon>
        <taxon>Cichorioideae</taxon>
        <taxon>Cichorieae</taxon>
        <taxon>Lactucinae</taxon>
        <taxon>Lactuca</taxon>
    </lineage>
</organism>
<dbReference type="AlphaFoldDB" id="A0A9R1WIS7"/>
<dbReference type="EMBL" id="NBSK02000001">
    <property type="protein sequence ID" value="KAJ0225980.1"/>
    <property type="molecule type" value="Genomic_DNA"/>
</dbReference>
<gene>
    <name evidence="6" type="ORF">LSAT_V11C100000840</name>
</gene>
<evidence type="ECO:0000313" key="7">
    <source>
        <dbReference type="Proteomes" id="UP000235145"/>
    </source>
</evidence>
<comment type="caution">
    <text evidence="6">The sequence shown here is derived from an EMBL/GenBank/DDBJ whole genome shotgun (WGS) entry which is preliminary data.</text>
</comment>
<evidence type="ECO:0000256" key="1">
    <source>
        <dbReference type="ARBA" id="ARBA00022723"/>
    </source>
</evidence>
<dbReference type="PANTHER" id="PTHR31973:SF190">
    <property type="entry name" value="MULE TRANSPOSASE DOMAIN-CONTAINING PROTEIN"/>
    <property type="match status" value="1"/>
</dbReference>
<evidence type="ECO:0000313" key="6">
    <source>
        <dbReference type="EMBL" id="KAJ0225980.1"/>
    </source>
</evidence>
<dbReference type="InterPro" id="IPR006564">
    <property type="entry name" value="Znf_PMZ"/>
</dbReference>
<dbReference type="PANTHER" id="PTHR31973">
    <property type="entry name" value="POLYPROTEIN, PUTATIVE-RELATED"/>
    <property type="match status" value="1"/>
</dbReference>
<dbReference type="InterPro" id="IPR007527">
    <property type="entry name" value="Znf_SWIM"/>
</dbReference>
<evidence type="ECO:0000259" key="5">
    <source>
        <dbReference type="PROSITE" id="PS50966"/>
    </source>
</evidence>